<dbReference type="CDD" id="cd01647">
    <property type="entry name" value="RT_LTR"/>
    <property type="match status" value="1"/>
</dbReference>
<evidence type="ECO:0000256" key="2">
    <source>
        <dbReference type="SAM" id="Phobius"/>
    </source>
</evidence>
<name>A0AAF0R5Z1_SOLVR</name>
<feature type="compositionally biased region" description="Polar residues" evidence="1">
    <location>
        <begin position="288"/>
        <end position="298"/>
    </location>
</feature>
<dbReference type="PANTHER" id="PTHR24559">
    <property type="entry name" value="TRANSPOSON TY3-I GAG-POL POLYPROTEIN"/>
    <property type="match status" value="1"/>
</dbReference>
<evidence type="ECO:0000256" key="1">
    <source>
        <dbReference type="SAM" id="MobiDB-lite"/>
    </source>
</evidence>
<gene>
    <name evidence="5" type="ORF">MTR67_026670</name>
</gene>
<keyword evidence="2" id="KW-0472">Membrane</keyword>
<dbReference type="InterPro" id="IPR043128">
    <property type="entry name" value="Rev_trsase/Diguanyl_cyclase"/>
</dbReference>
<evidence type="ECO:0000313" key="5">
    <source>
        <dbReference type="EMBL" id="WMV33285.1"/>
    </source>
</evidence>
<evidence type="ECO:0008006" key="7">
    <source>
        <dbReference type="Google" id="ProtNLM"/>
    </source>
</evidence>
<dbReference type="InterPro" id="IPR000477">
    <property type="entry name" value="RT_dom"/>
</dbReference>
<feature type="transmembrane region" description="Helical" evidence="2">
    <location>
        <begin position="504"/>
        <end position="524"/>
    </location>
</feature>
<protein>
    <recommendedName>
        <fullName evidence="7">Reverse transcriptase domain-containing protein</fullName>
    </recommendedName>
</protein>
<feature type="domain" description="Reverse transcriptase" evidence="3">
    <location>
        <begin position="448"/>
        <end position="568"/>
    </location>
</feature>
<dbReference type="GO" id="GO:0016787">
    <property type="term" value="F:hydrolase activity"/>
    <property type="evidence" value="ECO:0007669"/>
    <property type="project" value="UniProtKB-KW"/>
</dbReference>
<sequence length="635" mass="73099">MGMMPRNHTYLSFDLSLAVCSGFQTQRWKLNMRFAIVTGLKTTPYGTSCDIHAPPVSVILKAPLSFKRKCGMPSLGKESRLCLSPSMADHPPVPATANHLGSTLLPSILVASWFYWPRRLDMDPQKAYIRMNVGENVKQEASKAPQVLVDPLTEEVVLLMNPNVGTMTTRVRDFTIMNPPEFHGSKVDKDPQEFIDDRYAPTMVVDSRAKMSKIVLGVSDMVVKKSHTTMLIKEMDIYCLMIHAQQIEEEKLKERSRKAKRARTGDDDFSHLSPDGHSRSRFRQRSSDQGFSNASDPNFNKDRVSNPKPQGGNGGESSLSTCARYGRKHEGKFLAGLDSCFGYGKSGHKIRDCLSLIATEEKVRDTNFKTPILESVPIINEFLEVFPDDLSSVPPEREIDFNIDLLSDMQPISIPPYLMAPIKLKELKEQLKDLLDKGFDLTEYLSMRVTINNKYHLSRIDDLFDQLQGAIYFSMIDLWSGYHQLRVKKDDILRMNFQTRYGHYEFLVMSFGLTNGLVLFINLMNKVFRKYLDRFVIVFIDDILIYSRSEDEHADHLRILFVYSYSKGKAIANASRKLKIHEKNYPTHVWELVAFVFALKIWRHYLYGVHVDVFTYHKILQYMFKQKDLNLRQRR</sequence>
<dbReference type="InterPro" id="IPR043502">
    <property type="entry name" value="DNA/RNA_pol_sf"/>
</dbReference>
<dbReference type="Pfam" id="PF17919">
    <property type="entry name" value="RT_RNaseH_2"/>
    <property type="match status" value="1"/>
</dbReference>
<accession>A0AAF0R5Z1</accession>
<dbReference type="GO" id="GO:0003964">
    <property type="term" value="F:RNA-directed DNA polymerase activity"/>
    <property type="evidence" value="ECO:0007669"/>
    <property type="project" value="UniProtKB-KW"/>
</dbReference>
<dbReference type="EMBL" id="CP133617">
    <property type="protein sequence ID" value="WMV33285.1"/>
    <property type="molecule type" value="Genomic_DNA"/>
</dbReference>
<dbReference type="Pfam" id="PF00078">
    <property type="entry name" value="RVT_1"/>
    <property type="match status" value="1"/>
</dbReference>
<dbReference type="Proteomes" id="UP001234989">
    <property type="component" value="Chromosome 6"/>
</dbReference>
<keyword evidence="2" id="KW-0812">Transmembrane</keyword>
<dbReference type="SUPFAM" id="SSF56672">
    <property type="entry name" value="DNA/RNA polymerases"/>
    <property type="match status" value="1"/>
</dbReference>
<keyword evidence="6" id="KW-1185">Reference proteome</keyword>
<dbReference type="InterPro" id="IPR041577">
    <property type="entry name" value="RT_RNaseH_2"/>
</dbReference>
<feature type="region of interest" description="Disordered" evidence="1">
    <location>
        <begin position="253"/>
        <end position="320"/>
    </location>
</feature>
<feature type="compositionally biased region" description="Basic and acidic residues" evidence="1">
    <location>
        <begin position="263"/>
        <end position="278"/>
    </location>
</feature>
<reference evidence="5" key="1">
    <citation type="submission" date="2023-08" db="EMBL/GenBank/DDBJ databases">
        <title>A de novo genome assembly of Solanum verrucosum Schlechtendal, a Mexican diploid species geographically isolated from the other diploid A-genome species in potato relatives.</title>
        <authorList>
            <person name="Hosaka K."/>
        </authorList>
    </citation>
    <scope>NUCLEOTIDE SEQUENCE</scope>
    <source>
        <tissue evidence="5">Young leaves</tissue>
    </source>
</reference>
<proteinExistence type="predicted"/>
<dbReference type="AlphaFoldDB" id="A0AAF0R5Z1"/>
<dbReference type="Gene3D" id="3.10.10.10">
    <property type="entry name" value="HIV Type 1 Reverse Transcriptase, subunit A, domain 1"/>
    <property type="match status" value="1"/>
</dbReference>
<feature type="domain" description="Reverse transcriptase/retrotransposon-derived protein RNase H-like" evidence="4">
    <location>
        <begin position="569"/>
        <end position="613"/>
    </location>
</feature>
<organism evidence="5 6">
    <name type="scientific">Solanum verrucosum</name>
    <dbReference type="NCBI Taxonomy" id="315347"/>
    <lineage>
        <taxon>Eukaryota</taxon>
        <taxon>Viridiplantae</taxon>
        <taxon>Streptophyta</taxon>
        <taxon>Embryophyta</taxon>
        <taxon>Tracheophyta</taxon>
        <taxon>Spermatophyta</taxon>
        <taxon>Magnoliopsida</taxon>
        <taxon>eudicotyledons</taxon>
        <taxon>Gunneridae</taxon>
        <taxon>Pentapetalae</taxon>
        <taxon>asterids</taxon>
        <taxon>lamiids</taxon>
        <taxon>Solanales</taxon>
        <taxon>Solanaceae</taxon>
        <taxon>Solanoideae</taxon>
        <taxon>Solaneae</taxon>
        <taxon>Solanum</taxon>
    </lineage>
</organism>
<dbReference type="PANTHER" id="PTHR24559:SF444">
    <property type="entry name" value="REVERSE TRANSCRIPTASE DOMAIN-CONTAINING PROTEIN"/>
    <property type="match status" value="1"/>
</dbReference>
<keyword evidence="2" id="KW-1133">Transmembrane helix</keyword>
<dbReference type="GO" id="GO:0004519">
    <property type="term" value="F:endonuclease activity"/>
    <property type="evidence" value="ECO:0007669"/>
    <property type="project" value="UniProtKB-KW"/>
</dbReference>
<evidence type="ECO:0000259" key="3">
    <source>
        <dbReference type="Pfam" id="PF00078"/>
    </source>
</evidence>
<dbReference type="Gene3D" id="3.30.70.270">
    <property type="match status" value="1"/>
</dbReference>
<evidence type="ECO:0000259" key="4">
    <source>
        <dbReference type="Pfam" id="PF17919"/>
    </source>
</evidence>
<dbReference type="InterPro" id="IPR053134">
    <property type="entry name" value="RNA-dir_DNA_polymerase"/>
</dbReference>
<evidence type="ECO:0000313" key="6">
    <source>
        <dbReference type="Proteomes" id="UP001234989"/>
    </source>
</evidence>